<comment type="similarity">
    <text evidence="2 7">Belongs to the LDH/MDH superfamily. LDH family.</text>
</comment>
<sequence>MSSKITIIGAGSVGATIAYTLSNEDIASNIVLIDINKQKVEGEVMDIAQGTCFRDPISIVAGEYEDAKGSDIVIITSGIARKPGQTRIELTQTNVNIMKSIAPQIVKAAPDALYIIVSNPVDIMTYVFTKISGLPENQIIGSGTILDTARLRCGLSEHFKVSQKNIHAYVFGEHGDTSFIPWTGAYISGVSINEYYELAKSLGKDVKELDKEAMLAYVQKSGGQIIANKGATFYAVSKAVCKLCGIVLASSDSVATVSSMMHGEYGIEDVCLSTLTLVGPNGIQGKVPMRMNQKEIEQLKKSADALKEVIAQINLD</sequence>
<feature type="domain" description="Lactate/malate dehydrogenase C-terminal" evidence="10">
    <location>
        <begin position="144"/>
        <end position="313"/>
    </location>
</feature>
<dbReference type="Gene3D" id="3.40.50.720">
    <property type="entry name" value="NAD(P)-binding Rossmann-like Domain"/>
    <property type="match status" value="1"/>
</dbReference>
<comment type="caution">
    <text evidence="11">The sequence shown here is derived from an EMBL/GenBank/DDBJ whole genome shotgun (WGS) entry which is preliminary data.</text>
</comment>
<evidence type="ECO:0000256" key="6">
    <source>
        <dbReference type="ARBA" id="ARBA00049258"/>
    </source>
</evidence>
<evidence type="ECO:0000313" key="12">
    <source>
        <dbReference type="Proteomes" id="UP000661649"/>
    </source>
</evidence>
<comment type="subcellular location">
    <subcellularLocation>
        <location evidence="7">Cytoplasm</location>
    </subcellularLocation>
</comment>
<dbReference type="InterPro" id="IPR001557">
    <property type="entry name" value="L-lactate/malate_DH"/>
</dbReference>
<keyword evidence="5 7" id="KW-0520">NAD</keyword>
<dbReference type="SUPFAM" id="SSF51735">
    <property type="entry name" value="NAD(P)-binding Rossmann-fold domains"/>
    <property type="match status" value="1"/>
</dbReference>
<evidence type="ECO:0000256" key="8">
    <source>
        <dbReference type="SAM" id="Coils"/>
    </source>
</evidence>
<feature type="binding site" evidence="7">
    <location>
        <position position="34"/>
    </location>
    <ligand>
        <name>NAD(+)</name>
        <dbReference type="ChEBI" id="CHEBI:57540"/>
    </ligand>
</feature>
<dbReference type="GO" id="GO:0004459">
    <property type="term" value="F:L-lactate dehydrogenase (NAD+) activity"/>
    <property type="evidence" value="ECO:0007669"/>
    <property type="project" value="UniProtKB-EC"/>
</dbReference>
<dbReference type="PANTHER" id="PTHR43128">
    <property type="entry name" value="L-2-HYDROXYCARBOXYLATE DEHYDROGENASE (NAD(P)(+))"/>
    <property type="match status" value="1"/>
</dbReference>
<feature type="binding site" evidence="7">
    <location>
        <begin position="147"/>
        <end position="150"/>
    </location>
    <ligand>
        <name>substrate</name>
    </ligand>
</feature>
<evidence type="ECO:0000256" key="2">
    <source>
        <dbReference type="ARBA" id="ARBA00006054"/>
    </source>
</evidence>
<dbReference type="SUPFAM" id="SSF56327">
    <property type="entry name" value="LDH C-terminal domain-like"/>
    <property type="match status" value="1"/>
</dbReference>
<feature type="binding site" evidence="7">
    <location>
        <position position="64"/>
    </location>
    <ligand>
        <name>NAD(+)</name>
        <dbReference type="ChEBI" id="CHEBI:57540"/>
    </ligand>
</feature>
<gene>
    <name evidence="7" type="primary">ldh</name>
    <name evidence="11" type="ORF">H8712_06515</name>
</gene>
<evidence type="ECO:0000259" key="9">
    <source>
        <dbReference type="Pfam" id="PF00056"/>
    </source>
</evidence>
<reference evidence="11 12" key="1">
    <citation type="submission" date="2020-08" db="EMBL/GenBank/DDBJ databases">
        <title>Genome public.</title>
        <authorList>
            <person name="Liu C."/>
            <person name="Sun Q."/>
        </authorList>
    </citation>
    <scope>NUCLEOTIDE SEQUENCE [LARGE SCALE GENOMIC DNA]</scope>
    <source>
        <strain evidence="11 12">3_YM_SP_D4_24.mj</strain>
    </source>
</reference>
<evidence type="ECO:0000256" key="4">
    <source>
        <dbReference type="ARBA" id="ARBA00023002"/>
    </source>
</evidence>
<evidence type="ECO:0000256" key="3">
    <source>
        <dbReference type="ARBA" id="ARBA00012967"/>
    </source>
</evidence>
<dbReference type="PIRSF" id="PIRSF000102">
    <property type="entry name" value="Lac_mal_DH"/>
    <property type="match status" value="1"/>
</dbReference>
<evidence type="ECO:0000256" key="5">
    <source>
        <dbReference type="ARBA" id="ARBA00023027"/>
    </source>
</evidence>
<comment type="pathway">
    <text evidence="1 7">Fermentation; pyruvate fermentation to lactate; (S)-lactate from pyruvate: step 1/1.</text>
</comment>
<name>A0ABR7PAE6_9FIRM</name>
<feature type="coiled-coil region" evidence="8">
    <location>
        <begin position="289"/>
        <end position="316"/>
    </location>
</feature>
<feature type="binding site" evidence="7">
    <location>
        <position position="39"/>
    </location>
    <ligand>
        <name>NAD(+)</name>
        <dbReference type="ChEBI" id="CHEBI:57540"/>
    </ligand>
</feature>
<evidence type="ECO:0000259" key="10">
    <source>
        <dbReference type="Pfam" id="PF02866"/>
    </source>
</evidence>
<keyword evidence="7" id="KW-0963">Cytoplasm</keyword>
<feature type="binding site" evidence="7">
    <location>
        <position position="100"/>
    </location>
    <ligand>
        <name>NAD(+)</name>
        <dbReference type="ChEBI" id="CHEBI:57540"/>
    </ligand>
</feature>
<organism evidence="11 12">
    <name type="scientific">Blautia stercoris</name>
    <dbReference type="NCBI Taxonomy" id="871664"/>
    <lineage>
        <taxon>Bacteria</taxon>
        <taxon>Bacillati</taxon>
        <taxon>Bacillota</taxon>
        <taxon>Clostridia</taxon>
        <taxon>Lachnospirales</taxon>
        <taxon>Lachnospiraceae</taxon>
        <taxon>Blautia</taxon>
    </lineage>
</organism>
<feature type="binding site" evidence="7">
    <location>
        <position position="167"/>
    </location>
    <ligand>
        <name>beta-D-fructose 1,6-bisphosphate</name>
        <dbReference type="ChEBI" id="CHEBI:32966"/>
        <note>allosteric activator</note>
    </ligand>
</feature>
<dbReference type="InterPro" id="IPR001236">
    <property type="entry name" value="Lactate/malate_DH_N"/>
</dbReference>
<protein>
    <recommendedName>
        <fullName evidence="3 7">L-lactate dehydrogenase</fullName>
        <shortName evidence="7">L-LDH</shortName>
        <ecNumber evidence="3 7">1.1.1.27</ecNumber>
    </recommendedName>
</protein>
<feature type="active site" description="Proton acceptor" evidence="7">
    <location>
        <position position="174"/>
    </location>
</feature>
<keyword evidence="4 7" id="KW-0560">Oxidoreductase</keyword>
<evidence type="ECO:0000256" key="1">
    <source>
        <dbReference type="ARBA" id="ARBA00004843"/>
    </source>
</evidence>
<comment type="subunit">
    <text evidence="7">Homotetramer.</text>
</comment>
<accession>A0ABR7PAE6</accession>
<dbReference type="InterPro" id="IPR011304">
    <property type="entry name" value="L-lactate_DH"/>
</dbReference>
<feature type="binding site" evidence="7">
    <location>
        <position position="142"/>
    </location>
    <ligand>
        <name>NAD(+)</name>
        <dbReference type="ChEBI" id="CHEBI:57540"/>
    </ligand>
</feature>
<comment type="function">
    <text evidence="7">Catalyzes the conversion of lactate to pyruvate.</text>
</comment>
<evidence type="ECO:0000256" key="7">
    <source>
        <dbReference type="HAMAP-Rule" id="MF_00488"/>
    </source>
</evidence>
<feature type="binding site" evidence="7">
    <location>
        <position position="13"/>
    </location>
    <ligand>
        <name>NAD(+)</name>
        <dbReference type="ChEBI" id="CHEBI:57540"/>
    </ligand>
</feature>
<keyword evidence="12" id="KW-1185">Reference proteome</keyword>
<comment type="caution">
    <text evidence="7">Lacks conserved residue(s) required for the propagation of feature annotation.</text>
</comment>
<evidence type="ECO:0000313" key="11">
    <source>
        <dbReference type="EMBL" id="MBC8628269.1"/>
    </source>
</evidence>
<dbReference type="NCBIfam" id="NF000824">
    <property type="entry name" value="PRK00066.1"/>
    <property type="match status" value="1"/>
</dbReference>
<dbReference type="NCBIfam" id="NF004863">
    <property type="entry name" value="PRK06223.1"/>
    <property type="match status" value="1"/>
</dbReference>
<dbReference type="HAMAP" id="MF_00488">
    <property type="entry name" value="Lactate_dehydrog"/>
    <property type="match status" value="1"/>
</dbReference>
<dbReference type="Proteomes" id="UP000661649">
    <property type="component" value="Unassembled WGS sequence"/>
</dbReference>
<proteinExistence type="inferred from homology"/>
<comment type="catalytic activity">
    <reaction evidence="6 7">
        <text>(S)-lactate + NAD(+) = pyruvate + NADH + H(+)</text>
        <dbReference type="Rhea" id="RHEA:23444"/>
        <dbReference type="ChEBI" id="CHEBI:15361"/>
        <dbReference type="ChEBI" id="CHEBI:15378"/>
        <dbReference type="ChEBI" id="CHEBI:16651"/>
        <dbReference type="ChEBI" id="CHEBI:57540"/>
        <dbReference type="ChEBI" id="CHEBI:57945"/>
        <dbReference type="EC" id="1.1.1.27"/>
    </reaction>
</comment>
<dbReference type="Pfam" id="PF00056">
    <property type="entry name" value="Ldh_1_N"/>
    <property type="match status" value="1"/>
</dbReference>
<dbReference type="PANTHER" id="PTHR43128:SF16">
    <property type="entry name" value="L-LACTATE DEHYDROGENASE"/>
    <property type="match status" value="1"/>
</dbReference>
<feature type="domain" description="Lactate/malate dehydrogenase N-terminal" evidence="9">
    <location>
        <begin position="4"/>
        <end position="141"/>
    </location>
</feature>
<feature type="binding site" evidence="7">
    <location>
        <begin position="119"/>
        <end position="122"/>
    </location>
    <ligand>
        <name>substrate</name>
    </ligand>
</feature>
<dbReference type="InterPro" id="IPR015955">
    <property type="entry name" value="Lactate_DH/Glyco_Ohase_4_C"/>
</dbReference>
<comment type="activity regulation">
    <text evidence="7">Allosterically activated by fructose 1,6-bisphosphate (FBP).</text>
</comment>
<feature type="binding site" evidence="7">
    <location>
        <position position="232"/>
    </location>
    <ligand>
        <name>substrate</name>
    </ligand>
</feature>
<keyword evidence="8" id="KW-0175">Coiled coil</keyword>
<dbReference type="InterPro" id="IPR022383">
    <property type="entry name" value="Lactate/malate_DH_C"/>
</dbReference>
<feature type="binding site" evidence="7">
    <location>
        <begin position="117"/>
        <end position="119"/>
    </location>
    <ligand>
        <name>NAD(+)</name>
        <dbReference type="ChEBI" id="CHEBI:57540"/>
    </ligand>
</feature>
<dbReference type="EMBL" id="JACRTP010000002">
    <property type="protein sequence ID" value="MBC8628269.1"/>
    <property type="molecule type" value="Genomic_DNA"/>
</dbReference>
<feature type="binding site" evidence="7">
    <location>
        <position position="87"/>
    </location>
    <ligand>
        <name>substrate</name>
    </ligand>
</feature>
<keyword evidence="7" id="KW-0021">Allosteric enzyme</keyword>
<dbReference type="Pfam" id="PF02866">
    <property type="entry name" value="Ldh_1_C"/>
    <property type="match status" value="1"/>
</dbReference>
<dbReference type="NCBIfam" id="TIGR01771">
    <property type="entry name" value="L-LDH-NAD"/>
    <property type="match status" value="1"/>
</dbReference>
<dbReference type="Gene3D" id="3.90.110.10">
    <property type="entry name" value="Lactate dehydrogenase/glycoside hydrolase, family 4, C-terminal"/>
    <property type="match status" value="1"/>
</dbReference>
<dbReference type="EC" id="1.1.1.27" evidence="3 7"/>
<dbReference type="RefSeq" id="WP_022303822.1">
    <property type="nucleotide sequence ID" value="NZ_DAWEHX010000065.1"/>
</dbReference>
<dbReference type="InterPro" id="IPR036291">
    <property type="entry name" value="NAD(P)-bd_dom_sf"/>
</dbReference>
<feature type="binding site" evidence="7">
    <location>
        <position position="152"/>
    </location>
    <ligand>
        <name>beta-D-fructose 1,6-bisphosphate</name>
        <dbReference type="ChEBI" id="CHEBI:32966"/>
        <note>allosteric activator</note>
    </ligand>
</feature>
<dbReference type="PRINTS" id="PR00086">
    <property type="entry name" value="LLDHDRGNASE"/>
</dbReference>